<sequence length="182" mass="20170">MRSNAFYLAPVSIFERLKVSPTLLTIIGTVITSSSGYLFATGHFLTGAIVLGLGSLFDLFDGELARRTNRVTRFGGFIDSNLDRVSEFSIYLGLFLYYSGPVKTVIFLAFAFSQLVSYARARAEGGGYSCRGGLFTRGVRFFLLFFGGLAGPQYMRYFLMAIALGAFITLIQRIWIVGRQKI</sequence>
<dbReference type="Gene3D" id="1.20.120.1760">
    <property type="match status" value="1"/>
</dbReference>
<dbReference type="InterPro" id="IPR043130">
    <property type="entry name" value="CDP-OH_PTrfase_TM_dom"/>
</dbReference>
<evidence type="ECO:0000313" key="4">
    <source>
        <dbReference type="EMBL" id="RKX70569.1"/>
    </source>
</evidence>
<dbReference type="GO" id="GO:0016780">
    <property type="term" value="F:phosphotransferase activity, for other substituted phosphate groups"/>
    <property type="evidence" value="ECO:0007669"/>
    <property type="project" value="InterPro"/>
</dbReference>
<feature type="transmembrane region" description="Helical" evidence="3">
    <location>
        <begin position="134"/>
        <end position="151"/>
    </location>
</feature>
<protein>
    <submittedName>
        <fullName evidence="4">CDP-alcohol phosphatidyltransferase family protein</fullName>
    </submittedName>
</protein>
<keyword evidence="3" id="KW-0812">Transmembrane</keyword>
<dbReference type="EMBL" id="QNBE01000035">
    <property type="protein sequence ID" value="RKX70569.1"/>
    <property type="molecule type" value="Genomic_DNA"/>
</dbReference>
<dbReference type="Proteomes" id="UP000268469">
    <property type="component" value="Unassembled WGS sequence"/>
</dbReference>
<dbReference type="GO" id="GO:0008654">
    <property type="term" value="P:phospholipid biosynthetic process"/>
    <property type="evidence" value="ECO:0007669"/>
    <property type="project" value="InterPro"/>
</dbReference>
<organism evidence="4 5">
    <name type="scientific">candidate division WOR-3 bacterium</name>
    <dbReference type="NCBI Taxonomy" id="2052148"/>
    <lineage>
        <taxon>Bacteria</taxon>
        <taxon>Bacteria division WOR-3</taxon>
    </lineage>
</organism>
<proteinExistence type="inferred from homology"/>
<dbReference type="Pfam" id="PF01066">
    <property type="entry name" value="CDP-OH_P_transf"/>
    <property type="match status" value="1"/>
</dbReference>
<name>A0A660SIC3_UNCW3</name>
<accession>A0A660SIC3</accession>
<feature type="transmembrane region" description="Helical" evidence="3">
    <location>
        <begin position="37"/>
        <end position="57"/>
    </location>
</feature>
<gene>
    <name evidence="4" type="ORF">DRP53_04575</name>
</gene>
<keyword evidence="3" id="KW-1133">Transmembrane helix</keyword>
<dbReference type="GO" id="GO:0016020">
    <property type="term" value="C:membrane"/>
    <property type="evidence" value="ECO:0007669"/>
    <property type="project" value="InterPro"/>
</dbReference>
<reference evidence="4 5" key="1">
    <citation type="submission" date="2018-06" db="EMBL/GenBank/DDBJ databases">
        <title>Extensive metabolic versatility and redundancy in microbially diverse, dynamic hydrothermal sediments.</title>
        <authorList>
            <person name="Dombrowski N."/>
            <person name="Teske A."/>
            <person name="Baker B.J."/>
        </authorList>
    </citation>
    <scope>NUCLEOTIDE SEQUENCE [LARGE SCALE GENOMIC DNA]</scope>
    <source>
        <strain evidence="4">B36_G15</strain>
    </source>
</reference>
<keyword evidence="1 2" id="KW-0808">Transferase</keyword>
<keyword evidence="3" id="KW-0472">Membrane</keyword>
<dbReference type="InterPro" id="IPR000462">
    <property type="entry name" value="CDP-OH_P_trans"/>
</dbReference>
<evidence type="ECO:0000256" key="3">
    <source>
        <dbReference type="SAM" id="Phobius"/>
    </source>
</evidence>
<comment type="caution">
    <text evidence="4">The sequence shown here is derived from an EMBL/GenBank/DDBJ whole genome shotgun (WGS) entry which is preliminary data.</text>
</comment>
<evidence type="ECO:0000256" key="1">
    <source>
        <dbReference type="ARBA" id="ARBA00022679"/>
    </source>
</evidence>
<dbReference type="InterPro" id="IPR048254">
    <property type="entry name" value="CDP_ALCOHOL_P_TRANSF_CS"/>
</dbReference>
<comment type="similarity">
    <text evidence="2">Belongs to the CDP-alcohol phosphatidyltransferase class-I family.</text>
</comment>
<evidence type="ECO:0000256" key="2">
    <source>
        <dbReference type="RuleBase" id="RU003750"/>
    </source>
</evidence>
<evidence type="ECO:0000313" key="5">
    <source>
        <dbReference type="Proteomes" id="UP000268469"/>
    </source>
</evidence>
<dbReference type="PROSITE" id="PS00379">
    <property type="entry name" value="CDP_ALCOHOL_P_TRANSF"/>
    <property type="match status" value="1"/>
</dbReference>
<feature type="transmembrane region" description="Helical" evidence="3">
    <location>
        <begin position="90"/>
        <end position="113"/>
    </location>
</feature>
<feature type="transmembrane region" description="Helical" evidence="3">
    <location>
        <begin position="157"/>
        <end position="176"/>
    </location>
</feature>
<dbReference type="AlphaFoldDB" id="A0A660SIC3"/>